<dbReference type="PANTHER" id="PTHR34219">
    <property type="entry name" value="IRON-REGULATED INNER MEMBRANE PROTEIN-RELATED"/>
    <property type="match status" value="1"/>
</dbReference>
<sequence length="390" mass="44568">MQFSFKKIAGKLHLWLGLTSGLVVFIVSITGCIYAFQYDLQELTQDYRHVVEQHTAFLPPSMLKDIAEAKLPGKKIHGVQYEGTTRAAFVSFYELDPFYYYLVYINPYTGEVLKVKNMSHDFFYQVLQGHYYLWLPPTIGQPVVATSCLIFLIMLITGIVLWWPKKNKAKQRFTIKWNARWRRKNYDLHNVFGFYSLFITLILAITGLVWGFQWFGVGVYLLAGGDKTAIYEEQSTAKTTPTVSQPVDVLWAKLKAENPKAEILEVHFPESDTGSIAATINPDRLTYWKADYRFFNQYTLAEIEVNQIYGKRAKASGADKLIRMNYDIHTGAIMGFAGKLLAFFASLIAASLPVTGTLIWWGRRNKKKVEKAVSEVNLKSFTDKKEVIPA</sequence>
<dbReference type="Proteomes" id="UP000288227">
    <property type="component" value="Unassembled WGS sequence"/>
</dbReference>
<evidence type="ECO:0000313" key="3">
    <source>
        <dbReference type="EMBL" id="GCC49925.1"/>
    </source>
</evidence>
<reference evidence="3 4" key="1">
    <citation type="submission" date="2018-11" db="EMBL/GenBank/DDBJ databases">
        <title>Chryseotalea sanarue gen. nov., sp., nov., a member of the family Cytophagaceae, isolated from a brackish lake in Hamamatsu Japan.</title>
        <authorList>
            <person name="Maejima Y."/>
            <person name="Iino T."/>
            <person name="Muraguchi Y."/>
            <person name="Fukuda K."/>
            <person name="Ohkuma M."/>
            <person name="Moriuchi R."/>
            <person name="Dohra H."/>
            <person name="Kimbara K."/>
            <person name="Shintani M."/>
        </authorList>
    </citation>
    <scope>NUCLEOTIDE SEQUENCE [LARGE SCALE GENOMIC DNA]</scope>
    <source>
        <strain evidence="3 4">Ys</strain>
    </source>
</reference>
<protein>
    <submittedName>
        <fullName evidence="3">PepSY domain-containing protein</fullName>
    </submittedName>
</protein>
<dbReference type="InterPro" id="IPR005625">
    <property type="entry name" value="PepSY-ass_TM"/>
</dbReference>
<name>A0A401U4Z0_9BACT</name>
<feature type="transmembrane region" description="Helical" evidence="1">
    <location>
        <begin position="192"/>
        <end position="212"/>
    </location>
</feature>
<feature type="domain" description="PepSY" evidence="2">
    <location>
        <begin position="63"/>
        <end position="115"/>
    </location>
</feature>
<accession>A0A401U4Z0</accession>
<comment type="caution">
    <text evidence="3">The sequence shown here is derived from an EMBL/GenBank/DDBJ whole genome shotgun (WGS) entry which is preliminary data.</text>
</comment>
<dbReference type="Pfam" id="PF03413">
    <property type="entry name" value="PepSY"/>
    <property type="match status" value="1"/>
</dbReference>
<dbReference type="EMBL" id="BHXQ01000001">
    <property type="protein sequence ID" value="GCC49925.1"/>
    <property type="molecule type" value="Genomic_DNA"/>
</dbReference>
<keyword evidence="4" id="KW-1185">Reference proteome</keyword>
<dbReference type="InterPro" id="IPR025711">
    <property type="entry name" value="PepSY"/>
</dbReference>
<keyword evidence="1" id="KW-0812">Transmembrane</keyword>
<evidence type="ECO:0000313" key="4">
    <source>
        <dbReference type="Proteomes" id="UP000288227"/>
    </source>
</evidence>
<feature type="transmembrane region" description="Helical" evidence="1">
    <location>
        <begin position="12"/>
        <end position="36"/>
    </location>
</feature>
<dbReference type="AlphaFoldDB" id="A0A401U4Z0"/>
<gene>
    <name evidence="3" type="ORF">SanaruYs_01400</name>
</gene>
<dbReference type="RefSeq" id="WP_127120590.1">
    <property type="nucleotide sequence ID" value="NZ_BHXQ01000001.1"/>
</dbReference>
<dbReference type="OrthoDB" id="111691at2"/>
<organism evidence="3 4">
    <name type="scientific">Chryseotalea sanaruensis</name>
    <dbReference type="NCBI Taxonomy" id="2482724"/>
    <lineage>
        <taxon>Bacteria</taxon>
        <taxon>Pseudomonadati</taxon>
        <taxon>Bacteroidota</taxon>
        <taxon>Cytophagia</taxon>
        <taxon>Cytophagales</taxon>
        <taxon>Chryseotaleaceae</taxon>
        <taxon>Chryseotalea</taxon>
    </lineage>
</organism>
<proteinExistence type="predicted"/>
<keyword evidence="1" id="KW-1133">Transmembrane helix</keyword>
<dbReference type="PANTHER" id="PTHR34219:SF3">
    <property type="entry name" value="BLL7967 PROTEIN"/>
    <property type="match status" value="1"/>
</dbReference>
<dbReference type="Pfam" id="PF03929">
    <property type="entry name" value="PepSY_TM"/>
    <property type="match status" value="1"/>
</dbReference>
<evidence type="ECO:0000259" key="2">
    <source>
        <dbReference type="Pfam" id="PF03413"/>
    </source>
</evidence>
<keyword evidence="1" id="KW-0472">Membrane</keyword>
<feature type="transmembrane region" description="Helical" evidence="1">
    <location>
        <begin position="143"/>
        <end position="163"/>
    </location>
</feature>
<evidence type="ECO:0000256" key="1">
    <source>
        <dbReference type="SAM" id="Phobius"/>
    </source>
</evidence>
<dbReference type="PROSITE" id="PS51257">
    <property type="entry name" value="PROKAR_LIPOPROTEIN"/>
    <property type="match status" value="1"/>
</dbReference>
<feature type="transmembrane region" description="Helical" evidence="1">
    <location>
        <begin position="340"/>
        <end position="361"/>
    </location>
</feature>